<reference evidence="1" key="1">
    <citation type="submission" date="2014-09" db="EMBL/GenBank/DDBJ databases">
        <authorList>
            <person name="Magalhaes I.L.F."/>
            <person name="Oliveira U."/>
            <person name="Santos F.R."/>
            <person name="Vidigal T.H.D.A."/>
            <person name="Brescovit A.D."/>
            <person name="Santos A.J."/>
        </authorList>
    </citation>
    <scope>NUCLEOTIDE SEQUENCE</scope>
    <source>
        <tissue evidence="1">Shoot tissue taken approximately 20 cm above the soil surface</tissue>
    </source>
</reference>
<proteinExistence type="predicted"/>
<evidence type="ECO:0000313" key="1">
    <source>
        <dbReference type="EMBL" id="JAD90992.1"/>
    </source>
</evidence>
<sequence>MQALYSVDILQDIVRYIHIRARGLGTQSSDQRQDNYFSFWVFMP</sequence>
<dbReference type="AlphaFoldDB" id="A0A0A9E4T8"/>
<protein>
    <submittedName>
        <fullName evidence="1">Uncharacterized protein</fullName>
    </submittedName>
</protein>
<reference evidence="1" key="2">
    <citation type="journal article" date="2015" name="Data Brief">
        <title>Shoot transcriptome of the giant reed, Arundo donax.</title>
        <authorList>
            <person name="Barrero R.A."/>
            <person name="Guerrero F.D."/>
            <person name="Moolhuijzen P."/>
            <person name="Goolsby J.A."/>
            <person name="Tidwell J."/>
            <person name="Bellgard S.E."/>
            <person name="Bellgard M.I."/>
        </authorList>
    </citation>
    <scope>NUCLEOTIDE SEQUENCE</scope>
    <source>
        <tissue evidence="1">Shoot tissue taken approximately 20 cm above the soil surface</tissue>
    </source>
</reference>
<accession>A0A0A9E4T8</accession>
<organism evidence="1">
    <name type="scientific">Arundo donax</name>
    <name type="common">Giant reed</name>
    <name type="synonym">Donax arundinaceus</name>
    <dbReference type="NCBI Taxonomy" id="35708"/>
    <lineage>
        <taxon>Eukaryota</taxon>
        <taxon>Viridiplantae</taxon>
        <taxon>Streptophyta</taxon>
        <taxon>Embryophyta</taxon>
        <taxon>Tracheophyta</taxon>
        <taxon>Spermatophyta</taxon>
        <taxon>Magnoliopsida</taxon>
        <taxon>Liliopsida</taxon>
        <taxon>Poales</taxon>
        <taxon>Poaceae</taxon>
        <taxon>PACMAD clade</taxon>
        <taxon>Arundinoideae</taxon>
        <taxon>Arundineae</taxon>
        <taxon>Arundo</taxon>
    </lineage>
</organism>
<dbReference type="EMBL" id="GBRH01206903">
    <property type="protein sequence ID" value="JAD90992.1"/>
    <property type="molecule type" value="Transcribed_RNA"/>
</dbReference>
<name>A0A0A9E4T8_ARUDO</name>